<dbReference type="RefSeq" id="WP_111352064.1">
    <property type="nucleotide sequence ID" value="NZ_QHHQ01000010.1"/>
</dbReference>
<gene>
    <name evidence="1" type="ORF">DLJ53_30220</name>
</gene>
<reference evidence="1 2" key="1">
    <citation type="submission" date="2018-05" db="EMBL/GenBank/DDBJ databases">
        <title>Acuticoccus sediminis sp. nov., isolated from deep-sea sediment of Indian Ocean.</title>
        <authorList>
            <person name="Liu X."/>
            <person name="Lai Q."/>
            <person name="Du Y."/>
            <person name="Sun F."/>
            <person name="Zhang X."/>
            <person name="Wang S."/>
            <person name="Shao Z."/>
        </authorList>
    </citation>
    <scope>NUCLEOTIDE SEQUENCE [LARGE SCALE GENOMIC DNA]</scope>
    <source>
        <strain evidence="1 2">PTG4-2</strain>
    </source>
</reference>
<evidence type="ECO:0000313" key="2">
    <source>
        <dbReference type="Proteomes" id="UP000249590"/>
    </source>
</evidence>
<evidence type="ECO:0000313" key="1">
    <source>
        <dbReference type="EMBL" id="RAH96957.1"/>
    </source>
</evidence>
<protein>
    <submittedName>
        <fullName evidence="1">Uncharacterized protein</fullName>
    </submittedName>
</protein>
<dbReference type="OrthoDB" id="7863572at2"/>
<dbReference type="Proteomes" id="UP000249590">
    <property type="component" value="Unassembled WGS sequence"/>
</dbReference>
<name>A0A8B2NKW0_9HYPH</name>
<keyword evidence="2" id="KW-1185">Reference proteome</keyword>
<dbReference type="EMBL" id="QHHQ01000010">
    <property type="protein sequence ID" value="RAH96957.1"/>
    <property type="molecule type" value="Genomic_DNA"/>
</dbReference>
<organism evidence="1 2">
    <name type="scientific">Acuticoccus sediminis</name>
    <dbReference type="NCBI Taxonomy" id="2184697"/>
    <lineage>
        <taxon>Bacteria</taxon>
        <taxon>Pseudomonadati</taxon>
        <taxon>Pseudomonadota</taxon>
        <taxon>Alphaproteobacteria</taxon>
        <taxon>Hyphomicrobiales</taxon>
        <taxon>Amorphaceae</taxon>
        <taxon>Acuticoccus</taxon>
    </lineage>
</organism>
<proteinExistence type="predicted"/>
<sequence>MAQFEVLPVPGYEDAILEEFRTLPLKCADGLDTMIGMLEDREPSVRDWCGLIAGRHELYAIPLPDCAQRRLIVSVRRTDRTRPRTVHGTLPGGEYACSRGRDIAVTQLGLINPLWEAAS</sequence>
<comment type="caution">
    <text evidence="1">The sequence shown here is derived from an EMBL/GenBank/DDBJ whole genome shotgun (WGS) entry which is preliminary data.</text>
</comment>
<accession>A0A8B2NKW0</accession>
<dbReference type="AlphaFoldDB" id="A0A8B2NKW0"/>